<evidence type="ECO:0000313" key="20">
    <source>
        <dbReference type="Proteomes" id="UP000516437"/>
    </source>
</evidence>
<feature type="coiled-coil region" evidence="15">
    <location>
        <begin position="26"/>
        <end position="53"/>
    </location>
</feature>
<dbReference type="PANTHER" id="PTHR44329:SF47">
    <property type="entry name" value="SERINE_THREONINE-PROTEIN KINASE ROCO5-RELATED"/>
    <property type="match status" value="1"/>
</dbReference>
<evidence type="ECO:0000256" key="12">
    <source>
        <dbReference type="ARBA" id="ARBA00047899"/>
    </source>
</evidence>
<evidence type="ECO:0000256" key="6">
    <source>
        <dbReference type="ARBA" id="ARBA00022679"/>
    </source>
</evidence>
<evidence type="ECO:0000313" key="19">
    <source>
        <dbReference type="EMBL" id="KAB1217184.1"/>
    </source>
</evidence>
<evidence type="ECO:0000256" key="13">
    <source>
        <dbReference type="ARBA" id="ARBA00048679"/>
    </source>
</evidence>
<dbReference type="OrthoDB" id="339325at2759"/>
<keyword evidence="3" id="KW-0723">Serine/threonine-protein kinase</keyword>
<dbReference type="InterPro" id="IPR035965">
    <property type="entry name" value="PAS-like_dom_sf"/>
</dbReference>
<dbReference type="Gene3D" id="3.30.450.20">
    <property type="entry name" value="PAS domain"/>
    <property type="match status" value="1"/>
</dbReference>
<dbReference type="PANTHER" id="PTHR44329">
    <property type="entry name" value="SERINE/THREONINE-PROTEIN KINASE TNNI3K-RELATED"/>
    <property type="match status" value="1"/>
</dbReference>
<dbReference type="Pfam" id="PF00989">
    <property type="entry name" value="PAS"/>
    <property type="match status" value="1"/>
</dbReference>
<dbReference type="Pfam" id="PF07714">
    <property type="entry name" value="PK_Tyr_Ser-Thr"/>
    <property type="match status" value="2"/>
</dbReference>
<dbReference type="GO" id="GO:0004674">
    <property type="term" value="F:protein serine/threonine kinase activity"/>
    <property type="evidence" value="ECO:0007669"/>
    <property type="project" value="UniProtKB-KW"/>
</dbReference>
<dbReference type="InterPro" id="IPR017441">
    <property type="entry name" value="Protein_kinase_ATP_BS"/>
</dbReference>
<dbReference type="GO" id="GO:0005524">
    <property type="term" value="F:ATP binding"/>
    <property type="evidence" value="ECO:0007669"/>
    <property type="project" value="UniProtKB-UniRule"/>
</dbReference>
<keyword evidence="8 19" id="KW-0418">Kinase</keyword>
<keyword evidence="10" id="KW-0157">Chromophore</keyword>
<evidence type="ECO:0000259" key="18">
    <source>
        <dbReference type="PROSITE" id="PS50112"/>
    </source>
</evidence>
<dbReference type="SUPFAM" id="SSF55785">
    <property type="entry name" value="PYP-like sensor domain (PAS domain)"/>
    <property type="match status" value="1"/>
</dbReference>
<protein>
    <recommendedName>
        <fullName evidence="2">non-specific serine/threonine protein kinase</fullName>
        <ecNumber evidence="2">2.7.11.1</ecNumber>
    </recommendedName>
</protein>
<reference evidence="19 20" key="1">
    <citation type="journal article" date="2019" name="Plant Biotechnol. J.">
        <title>The red bayberry genome and genetic basis of sex determination.</title>
        <authorList>
            <person name="Jia H.M."/>
            <person name="Jia H.J."/>
            <person name="Cai Q.L."/>
            <person name="Wang Y."/>
            <person name="Zhao H.B."/>
            <person name="Yang W.F."/>
            <person name="Wang G.Y."/>
            <person name="Li Y.H."/>
            <person name="Zhan D.L."/>
            <person name="Shen Y.T."/>
            <person name="Niu Q.F."/>
            <person name="Chang L."/>
            <person name="Qiu J."/>
            <person name="Zhao L."/>
            <person name="Xie H.B."/>
            <person name="Fu W.Y."/>
            <person name="Jin J."/>
            <person name="Li X.W."/>
            <person name="Jiao Y."/>
            <person name="Zhou C.C."/>
            <person name="Tu T."/>
            <person name="Chai C.Y."/>
            <person name="Gao J.L."/>
            <person name="Fan L.J."/>
            <person name="van de Weg E."/>
            <person name="Wang J.Y."/>
            <person name="Gao Z.S."/>
        </authorList>
    </citation>
    <scope>NUCLEOTIDE SEQUENCE [LARGE SCALE GENOMIC DNA]</scope>
    <source>
        <tissue evidence="19">Leaves</tissue>
    </source>
</reference>
<name>A0A6A1VW41_9ROSI</name>
<dbReference type="InterPro" id="IPR051681">
    <property type="entry name" value="Ser/Thr_Kinases-Pseudokinases"/>
</dbReference>
<sequence>MRIADRFSGEPPGTSMAEKESHKRLYQALVGRLQSLEASHARLREQVDELVQGRKHNNKKKEVEEAGSDSWLGVFPGCFVARGPYRSVLEHMGHAVHVCRASSGEIIYWNRSAAKLYGWKDYEVLGRQVAELLVTEEYYAPLHKIMDRLSAGQSWSGQYPFKKKSGEIFMAIVTKSPLYEDGELSGFITVSSDAALLKSIDSENLRTHKDQANDQPRVRSLNLKRVQWYPRPPIAPVPQIASSVSNLASKVLLRRREDDRCNACDTSLDKEDTTIDTEDPRLEKPSTLAAKVLAKLHIKGVGNCGKEDYGSIQDDGASDSSANKVIRNAYYSRDSKASTSYDLTFDTEDKGDEPRRTESSFATRRAYSKMYKNRTPDEFADTSVEAYSKECTECCRLASHVDAEELELEETNLKVLEIEDAMQRQKDGKQLQSPGETVGSHGSSSSKGDNELNSIVDYDIRWEHLHFAEEIGHGYYATVHRGVWNGSDVAIKVYFGNEYSEATLQDYKKEIDIMRRLRHPNVLLFMGAVYTQERLAIVTEFLPRGSLFRSLHKNKQALDIRRRLRMALDVVGDFGLSKLKNSTFITAKSGRGTPQWMAPEILRNEPSNEKSDVFSFGVILWELMTESIPWDNLNSLEVVGVVGFMDRRLDLPEGLDPQVASIIHDCWQRRTSFIETKLELQFMEGQCPRTKFFDMRGISLICPFLEE</sequence>
<dbReference type="InterPro" id="IPR011009">
    <property type="entry name" value="Kinase-like_dom_sf"/>
</dbReference>
<dbReference type="Gene3D" id="1.10.510.10">
    <property type="entry name" value="Transferase(Phosphotransferase) domain 1"/>
    <property type="match status" value="1"/>
</dbReference>
<dbReference type="AlphaFoldDB" id="A0A6A1VW41"/>
<dbReference type="Proteomes" id="UP000516437">
    <property type="component" value="Chromosome 4"/>
</dbReference>
<dbReference type="PROSITE" id="PS50011">
    <property type="entry name" value="PROTEIN_KINASE_DOM"/>
    <property type="match status" value="1"/>
</dbReference>
<evidence type="ECO:0000256" key="8">
    <source>
        <dbReference type="ARBA" id="ARBA00022777"/>
    </source>
</evidence>
<evidence type="ECO:0000256" key="16">
    <source>
        <dbReference type="SAM" id="MobiDB-lite"/>
    </source>
</evidence>
<feature type="region of interest" description="Disordered" evidence="16">
    <location>
        <begin position="424"/>
        <end position="450"/>
    </location>
</feature>
<keyword evidence="11" id="KW-0675">Receptor</keyword>
<keyword evidence="6" id="KW-0808">Transferase</keyword>
<dbReference type="InterPro" id="IPR000014">
    <property type="entry name" value="PAS"/>
</dbReference>
<feature type="binding site" evidence="14">
    <location>
        <position position="492"/>
    </location>
    <ligand>
        <name>ATP</name>
        <dbReference type="ChEBI" id="CHEBI:30616"/>
    </ligand>
</feature>
<evidence type="ECO:0000256" key="2">
    <source>
        <dbReference type="ARBA" id="ARBA00012513"/>
    </source>
</evidence>
<evidence type="ECO:0000256" key="4">
    <source>
        <dbReference type="ARBA" id="ARBA00022543"/>
    </source>
</evidence>
<dbReference type="CDD" id="cd00130">
    <property type="entry name" value="PAS"/>
    <property type="match status" value="1"/>
</dbReference>
<comment type="catalytic activity">
    <reaction evidence="12">
        <text>L-threonyl-[protein] + ATP = O-phospho-L-threonyl-[protein] + ADP + H(+)</text>
        <dbReference type="Rhea" id="RHEA:46608"/>
        <dbReference type="Rhea" id="RHEA-COMP:11060"/>
        <dbReference type="Rhea" id="RHEA-COMP:11605"/>
        <dbReference type="ChEBI" id="CHEBI:15378"/>
        <dbReference type="ChEBI" id="CHEBI:30013"/>
        <dbReference type="ChEBI" id="CHEBI:30616"/>
        <dbReference type="ChEBI" id="CHEBI:61977"/>
        <dbReference type="ChEBI" id="CHEBI:456216"/>
        <dbReference type="EC" id="2.7.11.1"/>
    </reaction>
</comment>
<evidence type="ECO:0000256" key="14">
    <source>
        <dbReference type="PROSITE-ProRule" id="PRU10141"/>
    </source>
</evidence>
<dbReference type="Gene3D" id="3.30.200.20">
    <property type="entry name" value="Phosphorylase Kinase, domain 1"/>
    <property type="match status" value="1"/>
</dbReference>
<dbReference type="FunFam" id="3.30.200.20:FF:000060">
    <property type="entry name" value="Serine/threonine-protein kinase isoform 1"/>
    <property type="match status" value="1"/>
</dbReference>
<evidence type="ECO:0000256" key="11">
    <source>
        <dbReference type="ARBA" id="ARBA00023170"/>
    </source>
</evidence>
<dbReference type="InterPro" id="IPR000719">
    <property type="entry name" value="Prot_kinase_dom"/>
</dbReference>
<evidence type="ECO:0000256" key="3">
    <source>
        <dbReference type="ARBA" id="ARBA00022527"/>
    </source>
</evidence>
<gene>
    <name evidence="19" type="ORF">CJ030_MR4G021137</name>
</gene>
<proteinExistence type="inferred from homology"/>
<dbReference type="SUPFAM" id="SSF56112">
    <property type="entry name" value="Protein kinase-like (PK-like)"/>
    <property type="match status" value="1"/>
</dbReference>
<dbReference type="GO" id="GO:0006355">
    <property type="term" value="P:regulation of DNA-templated transcription"/>
    <property type="evidence" value="ECO:0007669"/>
    <property type="project" value="InterPro"/>
</dbReference>
<feature type="domain" description="PAS" evidence="18">
    <location>
        <begin position="103"/>
        <end position="153"/>
    </location>
</feature>
<dbReference type="EMBL" id="RXIC02000022">
    <property type="protein sequence ID" value="KAB1217184.1"/>
    <property type="molecule type" value="Genomic_DNA"/>
</dbReference>
<keyword evidence="4" id="KW-0600">Photoreceptor protein</keyword>
<evidence type="ECO:0000259" key="17">
    <source>
        <dbReference type="PROSITE" id="PS50011"/>
    </source>
</evidence>
<keyword evidence="15" id="KW-0175">Coiled coil</keyword>
<dbReference type="PROSITE" id="PS50112">
    <property type="entry name" value="PAS"/>
    <property type="match status" value="1"/>
</dbReference>
<keyword evidence="20" id="KW-1185">Reference proteome</keyword>
<evidence type="ECO:0000256" key="15">
    <source>
        <dbReference type="SAM" id="Coils"/>
    </source>
</evidence>
<dbReference type="GO" id="GO:0009881">
    <property type="term" value="F:photoreceptor activity"/>
    <property type="evidence" value="ECO:0007669"/>
    <property type="project" value="UniProtKB-KW"/>
</dbReference>
<keyword evidence="9 14" id="KW-0067">ATP-binding</keyword>
<dbReference type="PROSITE" id="PS00107">
    <property type="entry name" value="PROTEIN_KINASE_ATP"/>
    <property type="match status" value="1"/>
</dbReference>
<organism evidence="19 20">
    <name type="scientific">Morella rubra</name>
    <name type="common">Chinese bayberry</name>
    <dbReference type="NCBI Taxonomy" id="262757"/>
    <lineage>
        <taxon>Eukaryota</taxon>
        <taxon>Viridiplantae</taxon>
        <taxon>Streptophyta</taxon>
        <taxon>Embryophyta</taxon>
        <taxon>Tracheophyta</taxon>
        <taxon>Spermatophyta</taxon>
        <taxon>Magnoliopsida</taxon>
        <taxon>eudicotyledons</taxon>
        <taxon>Gunneridae</taxon>
        <taxon>Pentapetalae</taxon>
        <taxon>rosids</taxon>
        <taxon>fabids</taxon>
        <taxon>Fagales</taxon>
        <taxon>Myricaceae</taxon>
        <taxon>Morella</taxon>
    </lineage>
</organism>
<comment type="similarity">
    <text evidence="1">Belongs to the protein kinase superfamily. TKL Ser/Thr protein kinase family. RAF subfamily.</text>
</comment>
<feature type="region of interest" description="Disordered" evidence="16">
    <location>
        <begin position="1"/>
        <end position="21"/>
    </location>
</feature>
<evidence type="ECO:0000256" key="7">
    <source>
        <dbReference type="ARBA" id="ARBA00022741"/>
    </source>
</evidence>
<evidence type="ECO:0000256" key="5">
    <source>
        <dbReference type="ARBA" id="ARBA00022606"/>
    </source>
</evidence>
<dbReference type="NCBIfam" id="TIGR00229">
    <property type="entry name" value="sensory_box"/>
    <property type="match status" value="1"/>
</dbReference>
<dbReference type="InterPro" id="IPR013767">
    <property type="entry name" value="PAS_fold"/>
</dbReference>
<keyword evidence="7 14" id="KW-0547">Nucleotide-binding</keyword>
<feature type="domain" description="Protein kinase" evidence="17">
    <location>
        <begin position="465"/>
        <end position="693"/>
    </location>
</feature>
<comment type="catalytic activity">
    <reaction evidence="13">
        <text>L-seryl-[protein] + ATP = O-phospho-L-seryl-[protein] + ADP + H(+)</text>
        <dbReference type="Rhea" id="RHEA:17989"/>
        <dbReference type="Rhea" id="RHEA-COMP:9863"/>
        <dbReference type="Rhea" id="RHEA-COMP:11604"/>
        <dbReference type="ChEBI" id="CHEBI:15378"/>
        <dbReference type="ChEBI" id="CHEBI:29999"/>
        <dbReference type="ChEBI" id="CHEBI:30616"/>
        <dbReference type="ChEBI" id="CHEBI:83421"/>
        <dbReference type="ChEBI" id="CHEBI:456216"/>
        <dbReference type="EC" id="2.7.11.1"/>
    </reaction>
</comment>
<keyword evidence="5" id="KW-0716">Sensory transduction</keyword>
<accession>A0A6A1VW41</accession>
<dbReference type="CDD" id="cd13999">
    <property type="entry name" value="STKc_MAP3K-like"/>
    <property type="match status" value="1"/>
</dbReference>
<evidence type="ECO:0000256" key="10">
    <source>
        <dbReference type="ARBA" id="ARBA00022991"/>
    </source>
</evidence>
<dbReference type="InterPro" id="IPR001245">
    <property type="entry name" value="Ser-Thr/Tyr_kinase_cat_dom"/>
</dbReference>
<dbReference type="EC" id="2.7.11.1" evidence="2"/>
<dbReference type="SMART" id="SM00091">
    <property type="entry name" value="PAS"/>
    <property type="match status" value="1"/>
</dbReference>
<comment type="caution">
    <text evidence="19">The sequence shown here is derived from an EMBL/GenBank/DDBJ whole genome shotgun (WGS) entry which is preliminary data.</text>
</comment>
<feature type="compositionally biased region" description="Polar residues" evidence="16">
    <location>
        <begin position="430"/>
        <end position="450"/>
    </location>
</feature>
<evidence type="ECO:0000256" key="9">
    <source>
        <dbReference type="ARBA" id="ARBA00022840"/>
    </source>
</evidence>
<evidence type="ECO:0000256" key="1">
    <source>
        <dbReference type="ARBA" id="ARBA00010507"/>
    </source>
</evidence>